<keyword evidence="1" id="KW-0812">Transmembrane</keyword>
<evidence type="ECO:0000313" key="2">
    <source>
        <dbReference type="EMBL" id="KAK9741298.1"/>
    </source>
</evidence>
<keyword evidence="1" id="KW-1133">Transmembrane helix</keyword>
<dbReference type="EMBL" id="JBDFQZ010000003">
    <property type="protein sequence ID" value="KAK9741298.1"/>
    <property type="molecule type" value="Genomic_DNA"/>
</dbReference>
<gene>
    <name evidence="2" type="ORF">RND81_03G096100</name>
</gene>
<dbReference type="AlphaFoldDB" id="A0AAW1M6B2"/>
<proteinExistence type="predicted"/>
<keyword evidence="1" id="KW-0472">Membrane</keyword>
<reference evidence="2" key="1">
    <citation type="submission" date="2024-03" db="EMBL/GenBank/DDBJ databases">
        <title>WGS assembly of Saponaria officinalis var. Norfolk2.</title>
        <authorList>
            <person name="Jenkins J."/>
            <person name="Shu S."/>
            <person name="Grimwood J."/>
            <person name="Barry K."/>
            <person name="Goodstein D."/>
            <person name="Schmutz J."/>
            <person name="Leebens-Mack J."/>
            <person name="Osbourn A."/>
        </authorList>
    </citation>
    <scope>NUCLEOTIDE SEQUENCE [LARGE SCALE GENOMIC DNA]</scope>
    <source>
        <strain evidence="2">JIC</strain>
    </source>
</reference>
<comment type="caution">
    <text evidence="2">The sequence shown here is derived from an EMBL/GenBank/DDBJ whole genome shotgun (WGS) entry which is preliminary data.</text>
</comment>
<name>A0AAW1M6B2_SAPOF</name>
<evidence type="ECO:0000313" key="3">
    <source>
        <dbReference type="Proteomes" id="UP001443914"/>
    </source>
</evidence>
<evidence type="ECO:0000256" key="1">
    <source>
        <dbReference type="SAM" id="Phobius"/>
    </source>
</evidence>
<dbReference type="Proteomes" id="UP001443914">
    <property type="component" value="Unassembled WGS sequence"/>
</dbReference>
<sequence length="144" mass="15869">MRYYIRCMFLFLIHTPSPANIKLLAHHSRPLASALFSLSLPPTTLSPRRTLASRTPASLTPTILTPYLSSVTSKCKISQMSHHQTSVICPNFHHVPRLTFAITYFSCSLNNSFFLGFLLLAAAASDIAVYGGTRTSASKKTPVR</sequence>
<feature type="transmembrane region" description="Helical" evidence="1">
    <location>
        <begin position="113"/>
        <end position="132"/>
    </location>
</feature>
<protein>
    <submittedName>
        <fullName evidence="2">Uncharacterized protein</fullName>
    </submittedName>
</protein>
<keyword evidence="3" id="KW-1185">Reference proteome</keyword>
<accession>A0AAW1M6B2</accession>
<organism evidence="2 3">
    <name type="scientific">Saponaria officinalis</name>
    <name type="common">Common soapwort</name>
    <name type="synonym">Lychnis saponaria</name>
    <dbReference type="NCBI Taxonomy" id="3572"/>
    <lineage>
        <taxon>Eukaryota</taxon>
        <taxon>Viridiplantae</taxon>
        <taxon>Streptophyta</taxon>
        <taxon>Embryophyta</taxon>
        <taxon>Tracheophyta</taxon>
        <taxon>Spermatophyta</taxon>
        <taxon>Magnoliopsida</taxon>
        <taxon>eudicotyledons</taxon>
        <taxon>Gunneridae</taxon>
        <taxon>Pentapetalae</taxon>
        <taxon>Caryophyllales</taxon>
        <taxon>Caryophyllaceae</taxon>
        <taxon>Caryophylleae</taxon>
        <taxon>Saponaria</taxon>
    </lineage>
</organism>